<accession>A0A815C9P8</accession>
<sequence length="144" mass="15931">MVSVRICSMICVSATAADPCDKLINEVKKAVSDVDRTNGTLLGTLSNGTHVFEKEAEALQGWLGGAGQLGQDFTTGFNAMLQAGKRQLLLRFRIYFDEKTIKGWSLLLAPDFCISRERTLASVILINTKAKKWFEYAANLRGRK</sequence>
<dbReference type="AlphaFoldDB" id="A0A815C9P8"/>
<name>A0A815C9P8_9BILA</name>
<keyword evidence="3" id="KW-1185">Reference proteome</keyword>
<dbReference type="Proteomes" id="UP000681722">
    <property type="component" value="Unassembled WGS sequence"/>
</dbReference>
<dbReference type="EMBL" id="CAJNOQ010011616">
    <property type="protein sequence ID" value="CAF1281032.1"/>
    <property type="molecule type" value="Genomic_DNA"/>
</dbReference>
<comment type="caution">
    <text evidence="1">The sequence shown here is derived from an EMBL/GenBank/DDBJ whole genome shotgun (WGS) entry which is preliminary data.</text>
</comment>
<dbReference type="Proteomes" id="UP000663829">
    <property type="component" value="Unassembled WGS sequence"/>
</dbReference>
<feature type="non-terminal residue" evidence="1">
    <location>
        <position position="1"/>
    </location>
</feature>
<protein>
    <submittedName>
        <fullName evidence="1">Uncharacterized protein</fullName>
    </submittedName>
</protein>
<evidence type="ECO:0000313" key="2">
    <source>
        <dbReference type="EMBL" id="CAF4076232.1"/>
    </source>
</evidence>
<evidence type="ECO:0000313" key="3">
    <source>
        <dbReference type="Proteomes" id="UP000663829"/>
    </source>
</evidence>
<dbReference type="EMBL" id="CAJOBC010027864">
    <property type="protein sequence ID" value="CAF4076232.1"/>
    <property type="molecule type" value="Genomic_DNA"/>
</dbReference>
<evidence type="ECO:0000313" key="1">
    <source>
        <dbReference type="EMBL" id="CAF1281032.1"/>
    </source>
</evidence>
<proteinExistence type="predicted"/>
<reference evidence="1" key="1">
    <citation type="submission" date="2021-02" db="EMBL/GenBank/DDBJ databases">
        <authorList>
            <person name="Nowell W R."/>
        </authorList>
    </citation>
    <scope>NUCLEOTIDE SEQUENCE</scope>
</reference>
<gene>
    <name evidence="1" type="ORF">GPM918_LOCUS27559</name>
    <name evidence="2" type="ORF">SRO942_LOCUS27898</name>
</gene>
<organism evidence="1 3">
    <name type="scientific">Didymodactylos carnosus</name>
    <dbReference type="NCBI Taxonomy" id="1234261"/>
    <lineage>
        <taxon>Eukaryota</taxon>
        <taxon>Metazoa</taxon>
        <taxon>Spiralia</taxon>
        <taxon>Gnathifera</taxon>
        <taxon>Rotifera</taxon>
        <taxon>Eurotatoria</taxon>
        <taxon>Bdelloidea</taxon>
        <taxon>Philodinida</taxon>
        <taxon>Philodinidae</taxon>
        <taxon>Didymodactylos</taxon>
    </lineage>
</organism>